<comment type="pathway">
    <text evidence="1">Cell wall biogenesis; peptidoglycan biosynthesis.</text>
</comment>
<dbReference type="UniPathway" id="UPA00219"/>
<keyword evidence="5" id="KW-0961">Cell wall biogenesis/degradation</keyword>
<dbReference type="InterPro" id="IPR050979">
    <property type="entry name" value="LD-transpeptidase"/>
</dbReference>
<dbReference type="GO" id="GO:0071555">
    <property type="term" value="P:cell wall organization"/>
    <property type="evidence" value="ECO:0007669"/>
    <property type="project" value="UniProtKB-KW"/>
</dbReference>
<dbReference type="GO" id="GO:0018104">
    <property type="term" value="P:peptidoglycan-protein cross-linking"/>
    <property type="evidence" value="ECO:0007669"/>
    <property type="project" value="TreeGrafter"/>
</dbReference>
<dbReference type="GO" id="GO:0008360">
    <property type="term" value="P:regulation of cell shape"/>
    <property type="evidence" value="ECO:0007669"/>
    <property type="project" value="UniProtKB-KW"/>
</dbReference>
<comment type="caution">
    <text evidence="8">The sequence shown here is derived from an EMBL/GenBank/DDBJ whole genome shotgun (WGS) entry which is preliminary data.</text>
</comment>
<name>A0A4R7I5L4_9ACTN</name>
<dbReference type="Pfam" id="PF03734">
    <property type="entry name" value="YkuD"/>
    <property type="match status" value="1"/>
</dbReference>
<organism evidence="8 9">
    <name type="scientific">Ilumatobacter fluminis</name>
    <dbReference type="NCBI Taxonomy" id="467091"/>
    <lineage>
        <taxon>Bacteria</taxon>
        <taxon>Bacillati</taxon>
        <taxon>Actinomycetota</taxon>
        <taxon>Acidimicrobiia</taxon>
        <taxon>Acidimicrobiales</taxon>
        <taxon>Ilumatobacteraceae</taxon>
        <taxon>Ilumatobacter</taxon>
    </lineage>
</organism>
<dbReference type="GO" id="GO:0005576">
    <property type="term" value="C:extracellular region"/>
    <property type="evidence" value="ECO:0007669"/>
    <property type="project" value="TreeGrafter"/>
</dbReference>
<dbReference type="Gene3D" id="2.40.440.10">
    <property type="entry name" value="L,D-transpeptidase catalytic domain-like"/>
    <property type="match status" value="1"/>
</dbReference>
<dbReference type="InterPro" id="IPR036366">
    <property type="entry name" value="PGBDSf"/>
</dbReference>
<evidence type="ECO:0000259" key="7">
    <source>
        <dbReference type="Pfam" id="PF03734"/>
    </source>
</evidence>
<keyword evidence="4" id="KW-0573">Peptidoglycan synthesis</keyword>
<dbReference type="CDD" id="cd16913">
    <property type="entry name" value="YkuD_like"/>
    <property type="match status" value="1"/>
</dbReference>
<dbReference type="PANTHER" id="PTHR30582">
    <property type="entry name" value="L,D-TRANSPEPTIDASE"/>
    <property type="match status" value="1"/>
</dbReference>
<evidence type="ECO:0000256" key="1">
    <source>
        <dbReference type="ARBA" id="ARBA00004752"/>
    </source>
</evidence>
<evidence type="ECO:0000259" key="6">
    <source>
        <dbReference type="Pfam" id="PF01471"/>
    </source>
</evidence>
<dbReference type="EMBL" id="SOAU01000001">
    <property type="protein sequence ID" value="TDT18096.1"/>
    <property type="molecule type" value="Genomic_DNA"/>
</dbReference>
<keyword evidence="3" id="KW-0133">Cell shape</keyword>
<dbReference type="AlphaFoldDB" id="A0A4R7I5L4"/>
<evidence type="ECO:0000313" key="9">
    <source>
        <dbReference type="Proteomes" id="UP000294558"/>
    </source>
</evidence>
<keyword evidence="9" id="KW-1185">Reference proteome</keyword>
<dbReference type="PANTHER" id="PTHR30582:SF2">
    <property type="entry name" value="L,D-TRANSPEPTIDASE YCIB-RELATED"/>
    <property type="match status" value="1"/>
</dbReference>
<proteinExistence type="predicted"/>
<dbReference type="Gene3D" id="1.10.101.10">
    <property type="entry name" value="PGBD-like superfamily/PGBD"/>
    <property type="match status" value="1"/>
</dbReference>
<evidence type="ECO:0000256" key="3">
    <source>
        <dbReference type="ARBA" id="ARBA00022960"/>
    </source>
</evidence>
<dbReference type="Proteomes" id="UP000294558">
    <property type="component" value="Unassembled WGS sequence"/>
</dbReference>
<feature type="domain" description="L,D-TPase catalytic" evidence="7">
    <location>
        <begin position="193"/>
        <end position="316"/>
    </location>
</feature>
<dbReference type="SUPFAM" id="SSF141523">
    <property type="entry name" value="L,D-transpeptidase catalytic domain-like"/>
    <property type="match status" value="1"/>
</dbReference>
<dbReference type="InterPro" id="IPR038063">
    <property type="entry name" value="Transpep_catalytic_dom"/>
</dbReference>
<sequence>MTRAPQPVAADVYRRRRLTVAAGLIAVLVLGIVAVQQVRGGSSEAAPTPTAAPLPVETAPPTTVAAEQIEPAACMLEVPEVAVGDTGTDVECAQRALRAAGVMDSEVTGTFDSVTQAATRSFQAEVGLYVDGIIGKNTATELGIWPGADSFIVRTPAPPEGAVDLIGMPLSSVASAGDDAPPLPDGASVASGKRVVYDRAGQRVWAIDDEERIVRSYLVSGSQFRNEVPGIHTVYSKSEMALGWDLQADLPYMVRYTQTERGHIGFHAIPSWNDTGEALQTEDELGQKLSGGCTRQALLDAQFMYQFADVGTTVIVL</sequence>
<feature type="domain" description="Peptidoglycan binding-like" evidence="6">
    <location>
        <begin position="86"/>
        <end position="140"/>
    </location>
</feature>
<reference evidence="8 9" key="1">
    <citation type="submission" date="2019-03" db="EMBL/GenBank/DDBJ databases">
        <title>Sequencing the genomes of 1000 actinobacteria strains.</title>
        <authorList>
            <person name="Klenk H.-P."/>
        </authorList>
    </citation>
    <scope>NUCLEOTIDE SEQUENCE [LARGE SCALE GENOMIC DNA]</scope>
    <source>
        <strain evidence="8 9">DSM 18936</strain>
    </source>
</reference>
<dbReference type="GO" id="GO:0071972">
    <property type="term" value="F:peptidoglycan L,D-transpeptidase activity"/>
    <property type="evidence" value="ECO:0007669"/>
    <property type="project" value="TreeGrafter"/>
</dbReference>
<dbReference type="RefSeq" id="WP_166657679.1">
    <property type="nucleotide sequence ID" value="NZ_SOAU01000001.1"/>
</dbReference>
<gene>
    <name evidence="8" type="ORF">BDK89_3712</name>
</gene>
<dbReference type="InterPro" id="IPR002477">
    <property type="entry name" value="Peptidoglycan-bd-like"/>
</dbReference>
<evidence type="ECO:0000256" key="4">
    <source>
        <dbReference type="ARBA" id="ARBA00022984"/>
    </source>
</evidence>
<evidence type="ECO:0000256" key="5">
    <source>
        <dbReference type="ARBA" id="ARBA00023316"/>
    </source>
</evidence>
<dbReference type="InterPro" id="IPR005490">
    <property type="entry name" value="LD_TPept_cat_dom"/>
</dbReference>
<keyword evidence="2" id="KW-0808">Transferase</keyword>
<dbReference type="InterPro" id="IPR036365">
    <property type="entry name" value="PGBD-like_sf"/>
</dbReference>
<dbReference type="SUPFAM" id="SSF47090">
    <property type="entry name" value="PGBD-like"/>
    <property type="match status" value="1"/>
</dbReference>
<protein>
    <submittedName>
        <fullName evidence="8">L,D-transpeptidase-like protein</fullName>
    </submittedName>
</protein>
<dbReference type="Pfam" id="PF01471">
    <property type="entry name" value="PG_binding_1"/>
    <property type="match status" value="1"/>
</dbReference>
<accession>A0A4R7I5L4</accession>
<evidence type="ECO:0000256" key="2">
    <source>
        <dbReference type="ARBA" id="ARBA00022679"/>
    </source>
</evidence>
<dbReference type="GO" id="GO:0016740">
    <property type="term" value="F:transferase activity"/>
    <property type="evidence" value="ECO:0007669"/>
    <property type="project" value="UniProtKB-KW"/>
</dbReference>
<evidence type="ECO:0000313" key="8">
    <source>
        <dbReference type="EMBL" id="TDT18096.1"/>
    </source>
</evidence>